<evidence type="ECO:0000256" key="2">
    <source>
        <dbReference type="ARBA" id="ARBA00008598"/>
    </source>
</evidence>
<dbReference type="PANTHER" id="PTHR30195">
    <property type="entry name" value="TYPE I SITE-SPECIFIC DEOXYRIBONUCLEASE PROTEIN SUBUNIT M AND R"/>
    <property type="match status" value="1"/>
</dbReference>
<keyword evidence="8 11" id="KW-0378">Hydrolase</keyword>
<evidence type="ECO:0000256" key="8">
    <source>
        <dbReference type="ARBA" id="ARBA00022801"/>
    </source>
</evidence>
<dbReference type="InterPro" id="IPR055180">
    <property type="entry name" value="HsdR_RecA-like_helicase_dom_2"/>
</dbReference>
<comment type="subunit">
    <text evidence="3 11">The type I restriction/modification system is composed of three polypeptides R, M and S.</text>
</comment>
<protein>
    <recommendedName>
        <fullName evidence="11">Type I restriction enzyme endonuclease subunit</fullName>
        <shortName evidence="11">R protein</shortName>
        <ecNumber evidence="11">3.1.21.3</ecNumber>
    </recommendedName>
    <alternativeName>
        <fullName evidence="11">Type-1 restriction enzyme R protein</fullName>
    </alternativeName>
</protein>
<dbReference type="InterPro" id="IPR051268">
    <property type="entry name" value="Type-I_R_enzyme_R_subunit"/>
</dbReference>
<dbReference type="GO" id="GO:0009035">
    <property type="term" value="F:type I site-specific deoxyribonuclease activity"/>
    <property type="evidence" value="ECO:0007669"/>
    <property type="project" value="UniProtKB-EC"/>
</dbReference>
<dbReference type="Gene3D" id="3.40.50.300">
    <property type="entry name" value="P-loop containing nucleotide triphosphate hydrolases"/>
    <property type="match status" value="2"/>
</dbReference>
<dbReference type="CDD" id="cd18800">
    <property type="entry name" value="SF2_C_EcoR124I-like"/>
    <property type="match status" value="1"/>
</dbReference>
<evidence type="ECO:0000256" key="10">
    <source>
        <dbReference type="ARBA" id="ARBA00023125"/>
    </source>
</evidence>
<evidence type="ECO:0000256" key="5">
    <source>
        <dbReference type="ARBA" id="ARBA00022741"/>
    </source>
</evidence>
<dbReference type="Pfam" id="PF22679">
    <property type="entry name" value="T1R_D3-like"/>
    <property type="match status" value="1"/>
</dbReference>
<accession>A0A428HRG9</accession>
<dbReference type="InterPro" id="IPR004473">
    <property type="entry name" value="Restrct_endonuc_typeI_HsdR"/>
</dbReference>
<dbReference type="Proteomes" id="UP000277773">
    <property type="component" value="Unassembled WGS sequence"/>
</dbReference>
<sequence>MGRMNKDASERYFQDEFVKELTKFRWQAPDKLNGNLHKVAVQDLIDNWRSELNRINADVLEGVELTDSEFEQVLSKVNQISNSYEAAKILSIEGSTGKIDGIYRDEHPEVTRKQITLTILKKAQVSGGDSSYQVAREVSTPNGNRFDLVLLINGLPLINIEQKRSDKSLDEAFGQFKRYYADGEYTNNFMAFSQMMVVTTDVETRYFATPKSVNDFNPAFVFHWSVTQKGQENGKHLGQRVLTDYREVIEHFLMVPMAHQMVGDYLIIDEDPDNEENRRHMLMRPYQVYALQAVEKAAFGWDNPDKIPHGGFVWHTTGSGKTITSFKTAQFLATRTEFDKVVFLLDRRDLDEQTSKAFKAYSVYESVDVDGTKSTYQLRKQLTSPKSGIVVTTTFKLNILVNELLEAQDHQLSDKKIVFIIDEAHRTTMGDMMGTIKDYFFKNSLFFGFTGTPLFDENKVKGKINERSEVINTTEKLFGPLLHQYTIDEAIADGNVLGFHVDYINTGEFRSYEDLREQLIEILVEEYPSKGQREIERQVHQWTELEIEKNAIKEGLLFYQDKYHVPKVVEEILASWESQSQQGEFNAILTVAYKERVIHYYHEFKKQIAERLQEGDTKPNVVMTFSFGNENDPDNIANEVVEEMFEDYAGITGIKLLVGDRVRGENAYFEDITARAKRGGSGRNPKNIDILIVADQLLTGYDAKRLNTLYVDRALELQGLIQAYSRTNRVFGSTKEFGTIINFQFPRITESLVNNALRLYGSGGKNSRVLVKKYSDAVIELADKFSYLKDELEDPTNWVSIRDDEKKKALFKKAFIDAATQLGKVKQYYEFSWDDEAFGMTEHTWLQYVGAYKNLFPKEPKPPGIIIDNIVGKTKIQGTQVIDAQSIFTLIDKQTSSKDGVLVINDNNLILILEQIQELSNLGENELAESLKTFINEELVPGHLSADTDFDTAFNAWQENRQKNLVEEFASEWGLDSQLLTKSLKAYDLKKPDEIPFREDLVKTLDASKATNQFAGNKLKLNMELNKVLPSWMQEVKMKYK</sequence>
<dbReference type="Pfam" id="PF12008">
    <property type="entry name" value="EcoR124_C"/>
    <property type="match status" value="1"/>
</dbReference>
<evidence type="ECO:0000256" key="1">
    <source>
        <dbReference type="ARBA" id="ARBA00000851"/>
    </source>
</evidence>
<keyword evidence="7" id="KW-0255">Endonuclease</keyword>
<evidence type="ECO:0000256" key="7">
    <source>
        <dbReference type="ARBA" id="ARBA00022759"/>
    </source>
</evidence>
<keyword evidence="10 11" id="KW-0238">DNA-binding</keyword>
<name>A0A428HRG9_STRMT</name>
<proteinExistence type="inferred from homology"/>
<keyword evidence="4" id="KW-0540">Nuclease</keyword>
<dbReference type="AlphaFoldDB" id="A0A428HRG9"/>
<evidence type="ECO:0000256" key="9">
    <source>
        <dbReference type="ARBA" id="ARBA00022840"/>
    </source>
</evidence>
<comment type="function">
    <text evidence="11">Subunit R is required for both nuclease and ATPase activities, but not for modification.</text>
</comment>
<feature type="domain" description="Helicase ATP-binding" evidence="12">
    <location>
        <begin position="302"/>
        <end position="471"/>
    </location>
</feature>
<comment type="catalytic activity">
    <reaction evidence="1 11">
        <text>Endonucleolytic cleavage of DNA to give random double-stranded fragments with terminal 5'-phosphates, ATP is simultaneously hydrolyzed.</text>
        <dbReference type="EC" id="3.1.21.3"/>
    </reaction>
</comment>
<evidence type="ECO:0000256" key="6">
    <source>
        <dbReference type="ARBA" id="ARBA00022747"/>
    </source>
</evidence>
<dbReference type="Pfam" id="PF18766">
    <property type="entry name" value="SWI2_SNF2"/>
    <property type="match status" value="1"/>
</dbReference>
<dbReference type="InterPro" id="IPR027417">
    <property type="entry name" value="P-loop_NTPase"/>
</dbReference>
<dbReference type="InterPro" id="IPR022625">
    <property type="entry name" value="TypeI_RM_Rsu_C"/>
</dbReference>
<evidence type="ECO:0000256" key="4">
    <source>
        <dbReference type="ARBA" id="ARBA00022722"/>
    </source>
</evidence>
<dbReference type="Gene3D" id="3.90.1570.50">
    <property type="match status" value="1"/>
</dbReference>
<dbReference type="PANTHER" id="PTHR30195:SF16">
    <property type="entry name" value="TYPE I RESTRICTION ENZYME ENDONUCLEASE SUBUNIT"/>
    <property type="match status" value="1"/>
</dbReference>
<dbReference type="SUPFAM" id="SSF52540">
    <property type="entry name" value="P-loop containing nucleoside triphosphate hydrolases"/>
    <property type="match status" value="1"/>
</dbReference>
<organism evidence="13 14">
    <name type="scientific">Streptococcus mitis</name>
    <dbReference type="NCBI Taxonomy" id="28037"/>
    <lineage>
        <taxon>Bacteria</taxon>
        <taxon>Bacillati</taxon>
        <taxon>Bacillota</taxon>
        <taxon>Bacilli</taxon>
        <taxon>Lactobacillales</taxon>
        <taxon>Streptococcaceae</taxon>
        <taxon>Streptococcus</taxon>
        <taxon>Streptococcus mitis group</taxon>
    </lineage>
</organism>
<evidence type="ECO:0000313" key="14">
    <source>
        <dbReference type="Proteomes" id="UP000277773"/>
    </source>
</evidence>
<reference evidence="13 14" key="1">
    <citation type="submission" date="2018-11" db="EMBL/GenBank/DDBJ databases">
        <title>Species Designations Belie Phenotypic and Genotypic Heterogeneity in Oral Streptococci.</title>
        <authorList>
            <person name="Velsko I."/>
        </authorList>
    </citation>
    <scope>NUCLEOTIDE SEQUENCE [LARGE SCALE GENOMIC DNA]</scope>
    <source>
        <strain evidence="13 14">BCC08</strain>
    </source>
</reference>
<keyword evidence="6 11" id="KW-0680">Restriction system</keyword>
<dbReference type="EC" id="3.1.21.3" evidence="11"/>
<evidence type="ECO:0000256" key="3">
    <source>
        <dbReference type="ARBA" id="ARBA00011296"/>
    </source>
</evidence>
<evidence type="ECO:0000313" key="13">
    <source>
        <dbReference type="EMBL" id="RSJ98401.1"/>
    </source>
</evidence>
<dbReference type="NCBIfam" id="TIGR00348">
    <property type="entry name" value="hsdR"/>
    <property type="match status" value="1"/>
</dbReference>
<dbReference type="CDD" id="cd22332">
    <property type="entry name" value="HsdR_N"/>
    <property type="match status" value="1"/>
</dbReference>
<comment type="similarity">
    <text evidence="2 11">Belongs to the HsdR family.</text>
</comment>
<dbReference type="GO" id="GO:0003677">
    <property type="term" value="F:DNA binding"/>
    <property type="evidence" value="ECO:0007669"/>
    <property type="project" value="UniProtKB-KW"/>
</dbReference>
<keyword evidence="5 11" id="KW-0547">Nucleotide-binding</keyword>
<evidence type="ECO:0000256" key="11">
    <source>
        <dbReference type="RuleBase" id="RU364115"/>
    </source>
</evidence>
<dbReference type="InterPro" id="IPR040980">
    <property type="entry name" value="SWI2_SNF2"/>
</dbReference>
<dbReference type="PROSITE" id="PS51192">
    <property type="entry name" value="HELICASE_ATP_BIND_1"/>
    <property type="match status" value="1"/>
</dbReference>
<dbReference type="SMART" id="SM00487">
    <property type="entry name" value="DEXDc"/>
    <property type="match status" value="1"/>
</dbReference>
<dbReference type="GO" id="GO:0009307">
    <property type="term" value="P:DNA restriction-modification system"/>
    <property type="evidence" value="ECO:0007669"/>
    <property type="project" value="UniProtKB-KW"/>
</dbReference>
<dbReference type="GO" id="GO:0005524">
    <property type="term" value="F:ATP binding"/>
    <property type="evidence" value="ECO:0007669"/>
    <property type="project" value="UniProtKB-KW"/>
</dbReference>
<keyword evidence="9 11" id="KW-0067">ATP-binding</keyword>
<evidence type="ECO:0000259" key="12">
    <source>
        <dbReference type="PROSITE" id="PS51192"/>
    </source>
</evidence>
<comment type="caution">
    <text evidence="13">The sequence shown here is derived from an EMBL/GenBank/DDBJ whole genome shotgun (WGS) entry which is preliminary data.</text>
</comment>
<dbReference type="InterPro" id="IPR014001">
    <property type="entry name" value="Helicase_ATP-bd"/>
</dbReference>
<dbReference type="Pfam" id="PF04313">
    <property type="entry name" value="HSDR_N"/>
    <property type="match status" value="1"/>
</dbReference>
<dbReference type="CDD" id="cd18030">
    <property type="entry name" value="DEXHc_RE_I_HsdR"/>
    <property type="match status" value="1"/>
</dbReference>
<dbReference type="EMBL" id="RJPY01000004">
    <property type="protein sequence ID" value="RSJ98401.1"/>
    <property type="molecule type" value="Genomic_DNA"/>
</dbReference>
<dbReference type="InterPro" id="IPR007409">
    <property type="entry name" value="Restrct_endonuc_type1_HsdR_N"/>
</dbReference>
<dbReference type="RefSeq" id="WP_094753023.1">
    <property type="nucleotide sequence ID" value="NZ_RJPY01000004.1"/>
</dbReference>
<gene>
    <name evidence="13" type="primary">hsdR_2</name>
    <name evidence="13" type="ORF">D8786_04195</name>
</gene>